<comment type="catalytic activity">
    <reaction evidence="6">
        <text>tRNA(n+1) + phosphate = tRNA(n) + a ribonucleoside 5'-diphosphate</text>
        <dbReference type="Rhea" id="RHEA:10628"/>
        <dbReference type="Rhea" id="RHEA-COMP:17343"/>
        <dbReference type="Rhea" id="RHEA-COMP:17344"/>
        <dbReference type="ChEBI" id="CHEBI:43474"/>
        <dbReference type="ChEBI" id="CHEBI:57930"/>
        <dbReference type="ChEBI" id="CHEBI:173114"/>
        <dbReference type="EC" id="2.7.7.56"/>
    </reaction>
</comment>
<dbReference type="Pfam" id="PF01138">
    <property type="entry name" value="RNase_PH"/>
    <property type="match status" value="1"/>
</dbReference>
<comment type="similarity">
    <text evidence="1 6">Belongs to the RNase PH family.</text>
</comment>
<keyword evidence="4 6" id="KW-0819">tRNA processing</keyword>
<evidence type="ECO:0000256" key="4">
    <source>
        <dbReference type="ARBA" id="ARBA00022694"/>
    </source>
</evidence>
<dbReference type="InterPro" id="IPR015847">
    <property type="entry name" value="ExoRNase_PH_dom2"/>
</dbReference>
<dbReference type="InterPro" id="IPR020568">
    <property type="entry name" value="Ribosomal_Su5_D2-typ_SF"/>
</dbReference>
<organism evidence="9 10">
    <name type="scientific">Candidatus Synchoanobacter obligatus</name>
    <dbReference type="NCBI Taxonomy" id="2919597"/>
    <lineage>
        <taxon>Bacteria</taxon>
        <taxon>Pseudomonadati</taxon>
        <taxon>Pseudomonadota</taxon>
        <taxon>Gammaproteobacteria</taxon>
        <taxon>Candidatus Comchoanobacterales</taxon>
        <taxon>Candidatus Comchoanobacteraceae</taxon>
        <taxon>Candidatus Synchoanobacter</taxon>
    </lineage>
</organism>
<dbReference type="InterPro" id="IPR050080">
    <property type="entry name" value="RNase_PH"/>
</dbReference>
<dbReference type="Pfam" id="PF03725">
    <property type="entry name" value="RNase_PH_C"/>
    <property type="match status" value="1"/>
</dbReference>
<evidence type="ECO:0000313" key="9">
    <source>
        <dbReference type="EMBL" id="MCP8352344.1"/>
    </source>
</evidence>
<feature type="binding site" evidence="6">
    <location>
        <begin position="116"/>
        <end position="118"/>
    </location>
    <ligand>
        <name>phosphate</name>
        <dbReference type="ChEBI" id="CHEBI:43474"/>
        <note>substrate</note>
    </ligand>
</feature>
<comment type="caution">
    <text evidence="9">The sequence shown here is derived from an EMBL/GenBank/DDBJ whole genome shotgun (WGS) entry which is preliminary data.</text>
</comment>
<evidence type="ECO:0000256" key="3">
    <source>
        <dbReference type="ARBA" id="ARBA00022555"/>
    </source>
</evidence>
<reference evidence="9 10" key="1">
    <citation type="journal article" date="2022" name="Nat. Microbiol.">
        <title>The microbiome of a bacterivorous marine choanoflagellate contains a resource-demanding obligate bacterial associate.</title>
        <authorList>
            <person name="Needham D.M."/>
            <person name="Poirier C."/>
            <person name="Bachy C."/>
            <person name="George E.E."/>
            <person name="Wilken S."/>
            <person name="Yung C.C.M."/>
            <person name="Limardo A.J."/>
            <person name="Morando M."/>
            <person name="Sudek L."/>
            <person name="Malmstrom R.R."/>
            <person name="Keeling P.J."/>
            <person name="Santoro A.E."/>
            <person name="Worden A.Z."/>
        </authorList>
    </citation>
    <scope>NUCLEOTIDE SEQUENCE [LARGE SCALE GENOMIC DNA]</scope>
    <source>
        <strain evidence="9 10">Comchoano-2</strain>
    </source>
</reference>
<keyword evidence="10" id="KW-1185">Reference proteome</keyword>
<evidence type="ECO:0000256" key="5">
    <source>
        <dbReference type="ARBA" id="ARBA00022884"/>
    </source>
</evidence>
<dbReference type="SUPFAM" id="SSF55666">
    <property type="entry name" value="Ribonuclease PH domain 2-like"/>
    <property type="match status" value="1"/>
</dbReference>
<dbReference type="InterPro" id="IPR036345">
    <property type="entry name" value="ExoRNase_PH_dom2_sf"/>
</dbReference>
<sequence length="236" mass="26597">MNARSLKIIEHPTRWGEGNIEIQAENTCILCTSSVIDSVPRFLRDSNQAWLTAEYNMLPRATHTRTDRDIQRGKISPRSSEIQRLIGRSLRTSINLKAFSGHTIIIDCDVLQADGSTRCHAINGGQIALIRGIQKLQHDNKIKSDPVNFLVGAISAGIVKGKPFIDLDYNQDHKAEVDLNIIMNEHGDLIEIQGTAEKKPFSRTTLNELLDLAWPEIERIIQQQKAVLQTPYPYNH</sequence>
<evidence type="ECO:0000313" key="10">
    <source>
        <dbReference type="Proteomes" id="UP001320768"/>
    </source>
</evidence>
<dbReference type="NCBIfam" id="TIGR01966">
    <property type="entry name" value="RNasePH"/>
    <property type="match status" value="1"/>
</dbReference>
<comment type="subunit">
    <text evidence="6">Homohexameric ring arranged as a trimer of dimers.</text>
</comment>
<keyword evidence="5" id="KW-0694">RNA-binding</keyword>
<dbReference type="EMBL" id="JAKUDN010000002">
    <property type="protein sequence ID" value="MCP8352344.1"/>
    <property type="molecule type" value="Genomic_DNA"/>
</dbReference>
<dbReference type="RefSeq" id="WP_258569450.1">
    <property type="nucleotide sequence ID" value="NZ_JAKUDN010000002.1"/>
</dbReference>
<dbReference type="HAMAP" id="MF_00564">
    <property type="entry name" value="RNase_PH"/>
    <property type="match status" value="1"/>
</dbReference>
<gene>
    <name evidence="6 9" type="primary">rph</name>
    <name evidence="9" type="ORF">MKS91_03455</name>
</gene>
<protein>
    <recommendedName>
        <fullName evidence="6">Ribonuclease PH</fullName>
        <shortName evidence="6">RNase PH</shortName>
        <ecNumber evidence="6">2.7.7.56</ecNumber>
    </recommendedName>
    <alternativeName>
        <fullName evidence="6">tRNA nucleotidyltransferase</fullName>
    </alternativeName>
</protein>
<dbReference type="InterPro" id="IPR027408">
    <property type="entry name" value="PNPase/RNase_PH_dom_sf"/>
</dbReference>
<feature type="domain" description="Exoribonuclease phosphorolytic" evidence="7">
    <location>
        <begin position="17"/>
        <end position="130"/>
    </location>
</feature>
<dbReference type="InterPro" id="IPR001247">
    <property type="entry name" value="ExoRNase_PH_dom1"/>
</dbReference>
<dbReference type="Proteomes" id="UP001320768">
    <property type="component" value="Unassembled WGS sequence"/>
</dbReference>
<name>A0ABT1L590_9GAMM</name>
<dbReference type="Gene3D" id="3.30.230.70">
    <property type="entry name" value="GHMP Kinase, N-terminal domain"/>
    <property type="match status" value="1"/>
</dbReference>
<dbReference type="PANTHER" id="PTHR11953:SF0">
    <property type="entry name" value="EXOSOME COMPLEX COMPONENT RRP41"/>
    <property type="match status" value="1"/>
</dbReference>
<dbReference type="SUPFAM" id="SSF54211">
    <property type="entry name" value="Ribosomal protein S5 domain 2-like"/>
    <property type="match status" value="1"/>
</dbReference>
<proteinExistence type="inferred from homology"/>
<comment type="function">
    <text evidence="6">Phosphorolytic 3'-5' exoribonuclease that plays an important role in tRNA 3'-end maturation. Removes nucleotide residues following the 3'-CCA terminus of tRNAs; can also add nucleotides to the ends of RNA molecules by using nucleoside diphosphates as substrates, but this may not be physiologically important. Probably plays a role in initiation of 16S rRNA degradation (leading to ribosome degradation) during starvation.</text>
</comment>
<feature type="domain" description="Exoribonuclease phosphorolytic" evidence="8">
    <location>
        <begin position="151"/>
        <end position="213"/>
    </location>
</feature>
<keyword evidence="6" id="KW-0548">Nucleotidyltransferase</keyword>
<feature type="binding site" evidence="6">
    <location>
        <position position="78"/>
    </location>
    <ligand>
        <name>phosphate</name>
        <dbReference type="ChEBI" id="CHEBI:43474"/>
        <note>substrate</note>
    </ligand>
</feature>
<dbReference type="InterPro" id="IPR002381">
    <property type="entry name" value="RNase_PH_bac-type"/>
</dbReference>
<evidence type="ECO:0000256" key="2">
    <source>
        <dbReference type="ARBA" id="ARBA00022552"/>
    </source>
</evidence>
<dbReference type="EC" id="2.7.7.56" evidence="6"/>
<evidence type="ECO:0000256" key="6">
    <source>
        <dbReference type="HAMAP-Rule" id="MF_00564"/>
    </source>
</evidence>
<evidence type="ECO:0000259" key="7">
    <source>
        <dbReference type="Pfam" id="PF01138"/>
    </source>
</evidence>
<dbReference type="PANTHER" id="PTHR11953">
    <property type="entry name" value="EXOSOME COMPLEX COMPONENT"/>
    <property type="match status" value="1"/>
</dbReference>
<keyword evidence="2 6" id="KW-0698">rRNA processing</keyword>
<keyword evidence="6" id="KW-0808">Transferase</keyword>
<accession>A0ABT1L590</accession>
<evidence type="ECO:0000256" key="1">
    <source>
        <dbReference type="ARBA" id="ARBA00006678"/>
    </source>
</evidence>
<evidence type="ECO:0000259" key="8">
    <source>
        <dbReference type="Pfam" id="PF03725"/>
    </source>
</evidence>
<keyword evidence="3 6" id="KW-0820">tRNA-binding</keyword>